<dbReference type="Proteomes" id="UP001239626">
    <property type="component" value="Unassembled WGS sequence"/>
</dbReference>
<dbReference type="EMBL" id="JAUSVB010000006">
    <property type="protein sequence ID" value="MDQ0375470.1"/>
    <property type="molecule type" value="Genomic_DNA"/>
</dbReference>
<gene>
    <name evidence="5" type="ORF">J2X26_003808</name>
</gene>
<comment type="caution">
    <text evidence="5">The sequence shown here is derived from an EMBL/GenBank/DDBJ whole genome shotgun (WGS) entry which is preliminary data.</text>
</comment>
<dbReference type="PROSITE" id="PS00061">
    <property type="entry name" value="ADH_SHORT"/>
    <property type="match status" value="1"/>
</dbReference>
<evidence type="ECO:0000256" key="1">
    <source>
        <dbReference type="ARBA" id="ARBA00006484"/>
    </source>
</evidence>
<dbReference type="PRINTS" id="PR00081">
    <property type="entry name" value="GDHRDH"/>
</dbReference>
<name>A0ABU0EJK2_9CELL</name>
<reference evidence="5 6" key="1">
    <citation type="submission" date="2023-07" db="EMBL/GenBank/DDBJ databases">
        <title>Sorghum-associated microbial communities from plants grown in Nebraska, USA.</title>
        <authorList>
            <person name="Schachtman D."/>
        </authorList>
    </citation>
    <scope>NUCLEOTIDE SEQUENCE [LARGE SCALE GENOMIC DNA]</scope>
    <source>
        <strain evidence="5 6">BE332</strain>
    </source>
</reference>
<dbReference type="Pfam" id="PF00106">
    <property type="entry name" value="adh_short"/>
    <property type="match status" value="1"/>
</dbReference>
<dbReference type="InterPro" id="IPR020904">
    <property type="entry name" value="Sc_DH/Rdtase_CS"/>
</dbReference>
<dbReference type="PRINTS" id="PR00080">
    <property type="entry name" value="SDRFAMILY"/>
</dbReference>
<sequence length="273" mass="27697">MPTVLITGTSTGIGLETALAAADAGWTTVATMRDLSKASVLRERGAGFPLDLRALDVTDHAAVDAVVASVVADHGSLDAVVNNAGAGQVGTAETLGMDAFRANMELNFFGVVAMTQAALPHLRASGGRLLTISSVGGVVGQPFNDAYCAAKFAVEGFLESLAPVAAALGVRVVIVEPGAVASEFVANVGRPSADDGPYAPLLAAYLERTAGAFANAQSADDVAALLVELLMDEDPPVRVQTSPTARAFAGTKLADLDGSTVQTMTRAWIGTGA</sequence>
<comment type="similarity">
    <text evidence="1 4">Belongs to the short-chain dehydrogenases/reductases (SDR) family.</text>
</comment>
<keyword evidence="2" id="KW-0521">NADP</keyword>
<evidence type="ECO:0000256" key="3">
    <source>
        <dbReference type="ARBA" id="ARBA00023002"/>
    </source>
</evidence>
<evidence type="ECO:0000313" key="5">
    <source>
        <dbReference type="EMBL" id="MDQ0375470.1"/>
    </source>
</evidence>
<dbReference type="PANTHER" id="PTHR43391">
    <property type="entry name" value="RETINOL DEHYDROGENASE-RELATED"/>
    <property type="match status" value="1"/>
</dbReference>
<organism evidence="5 6">
    <name type="scientific">Cellulomonas humilata</name>
    <dbReference type="NCBI Taxonomy" id="144055"/>
    <lineage>
        <taxon>Bacteria</taxon>
        <taxon>Bacillati</taxon>
        <taxon>Actinomycetota</taxon>
        <taxon>Actinomycetes</taxon>
        <taxon>Micrococcales</taxon>
        <taxon>Cellulomonadaceae</taxon>
        <taxon>Cellulomonas</taxon>
    </lineage>
</organism>
<dbReference type="PANTHER" id="PTHR43391:SF14">
    <property type="entry name" value="DEHYDROGENASE_REDUCTASE SDR FAMILY PROTEIN 7-LIKE"/>
    <property type="match status" value="1"/>
</dbReference>
<protein>
    <submittedName>
        <fullName evidence="5">NAD(P)-dependent dehydrogenase (Short-subunit alcohol dehydrogenase family)</fullName>
    </submittedName>
</protein>
<dbReference type="InterPro" id="IPR036291">
    <property type="entry name" value="NAD(P)-bd_dom_sf"/>
</dbReference>
<dbReference type="Gene3D" id="3.40.50.720">
    <property type="entry name" value="NAD(P)-binding Rossmann-like Domain"/>
    <property type="match status" value="1"/>
</dbReference>
<proteinExistence type="inferred from homology"/>
<accession>A0ABU0EJK2</accession>
<dbReference type="RefSeq" id="WP_307494268.1">
    <property type="nucleotide sequence ID" value="NZ_JAUSVB010000006.1"/>
</dbReference>
<evidence type="ECO:0000313" key="6">
    <source>
        <dbReference type="Proteomes" id="UP001239626"/>
    </source>
</evidence>
<keyword evidence="6" id="KW-1185">Reference proteome</keyword>
<keyword evidence="3" id="KW-0560">Oxidoreductase</keyword>
<dbReference type="CDD" id="cd05374">
    <property type="entry name" value="17beta-HSD-like_SDR_c"/>
    <property type="match status" value="1"/>
</dbReference>
<dbReference type="InterPro" id="IPR002347">
    <property type="entry name" value="SDR_fam"/>
</dbReference>
<dbReference type="SUPFAM" id="SSF51735">
    <property type="entry name" value="NAD(P)-binding Rossmann-fold domains"/>
    <property type="match status" value="1"/>
</dbReference>
<evidence type="ECO:0000256" key="2">
    <source>
        <dbReference type="ARBA" id="ARBA00022857"/>
    </source>
</evidence>
<evidence type="ECO:0000256" key="4">
    <source>
        <dbReference type="RuleBase" id="RU000363"/>
    </source>
</evidence>